<comment type="similarity">
    <text evidence="1">Belongs to the interleukin-1 receptor family.</text>
</comment>
<feature type="region of interest" description="Disordered" evidence="9">
    <location>
        <begin position="616"/>
        <end position="635"/>
    </location>
</feature>
<keyword evidence="10" id="KW-0812">Transmembrane</keyword>
<name>A0A3P9LB80_ORYLA</name>
<dbReference type="InterPro" id="IPR004074">
    <property type="entry name" value="IL-1_rcpt_I/II-typ"/>
</dbReference>
<dbReference type="InterPro" id="IPR000157">
    <property type="entry name" value="TIR_dom"/>
</dbReference>
<reference evidence="14 15" key="2">
    <citation type="submission" date="2017-04" db="EMBL/GenBank/DDBJ databases">
        <title>CpG methylation of centromeres and impact of large insertions on vertebrate speciation.</title>
        <authorList>
            <person name="Ichikawa K."/>
            <person name="Yoshimura J."/>
            <person name="Morishita S."/>
        </authorList>
    </citation>
    <scope>NUCLEOTIDE SEQUENCE</scope>
    <source>
        <strain evidence="14 15">HNI</strain>
    </source>
</reference>
<dbReference type="Pfam" id="PF01582">
    <property type="entry name" value="TIR"/>
    <property type="match status" value="1"/>
</dbReference>
<feature type="domain" description="Ig-like" evidence="13">
    <location>
        <begin position="135"/>
        <end position="227"/>
    </location>
</feature>
<keyword evidence="10" id="KW-0472">Membrane</keyword>
<feature type="transmembrane region" description="Helical" evidence="10">
    <location>
        <begin position="387"/>
        <end position="412"/>
    </location>
</feature>
<dbReference type="InterPro" id="IPR015621">
    <property type="entry name" value="IL-1_rcpt_fam"/>
</dbReference>
<evidence type="ECO:0000259" key="12">
    <source>
        <dbReference type="PROSITE" id="PS50104"/>
    </source>
</evidence>
<keyword evidence="3" id="KW-0677">Repeat</keyword>
<reference evidence="14" key="3">
    <citation type="submission" date="2025-08" db="UniProtKB">
        <authorList>
            <consortium name="Ensembl"/>
        </authorList>
    </citation>
    <scope>IDENTIFICATION</scope>
    <source>
        <strain evidence="14">HNI</strain>
    </source>
</reference>
<evidence type="ECO:0000256" key="6">
    <source>
        <dbReference type="ARBA" id="ARBA00023157"/>
    </source>
</evidence>
<dbReference type="SMART" id="SM00409">
    <property type="entry name" value="IG"/>
    <property type="match status" value="3"/>
</dbReference>
<keyword evidence="7" id="KW-0325">Glycoprotein</keyword>
<dbReference type="SMART" id="SM00255">
    <property type="entry name" value="TIR"/>
    <property type="match status" value="1"/>
</dbReference>
<protein>
    <submittedName>
        <fullName evidence="14">Zmp:0000000936</fullName>
    </submittedName>
</protein>
<dbReference type="PRINTS" id="PR01536">
    <property type="entry name" value="INTRLKN1R12F"/>
</dbReference>
<feature type="domain" description="TIR" evidence="12">
    <location>
        <begin position="436"/>
        <end position="652"/>
    </location>
</feature>
<keyword evidence="5" id="KW-0520">NAD</keyword>
<accession>A0A3P9LB80</accession>
<dbReference type="PANTHER" id="PTHR11890">
    <property type="entry name" value="INTERLEUKIN-1 RECEPTOR FAMILY MEMBER"/>
    <property type="match status" value="1"/>
</dbReference>
<feature type="region of interest" description="Disordered" evidence="9">
    <location>
        <begin position="655"/>
        <end position="690"/>
    </location>
</feature>
<evidence type="ECO:0000256" key="5">
    <source>
        <dbReference type="ARBA" id="ARBA00023027"/>
    </source>
</evidence>
<dbReference type="PANTHER" id="PTHR11890:SF3">
    <property type="entry name" value="INTERLEUKIN-1 RECEPTOR TYPE 2"/>
    <property type="match status" value="1"/>
</dbReference>
<feature type="signal peptide" evidence="11">
    <location>
        <begin position="1"/>
        <end position="21"/>
    </location>
</feature>
<organism evidence="14 15">
    <name type="scientific">Oryzias latipes</name>
    <name type="common">Japanese rice fish</name>
    <name type="synonym">Japanese killifish</name>
    <dbReference type="NCBI Taxonomy" id="8090"/>
    <lineage>
        <taxon>Eukaryota</taxon>
        <taxon>Metazoa</taxon>
        <taxon>Chordata</taxon>
        <taxon>Craniata</taxon>
        <taxon>Vertebrata</taxon>
        <taxon>Euteleostomi</taxon>
        <taxon>Actinopterygii</taxon>
        <taxon>Neopterygii</taxon>
        <taxon>Teleostei</taxon>
        <taxon>Neoteleostei</taxon>
        <taxon>Acanthomorphata</taxon>
        <taxon>Ovalentaria</taxon>
        <taxon>Atherinomorphae</taxon>
        <taxon>Beloniformes</taxon>
        <taxon>Adrianichthyidae</taxon>
        <taxon>Oryziinae</taxon>
        <taxon>Oryzias</taxon>
    </lineage>
</organism>
<evidence type="ECO:0000256" key="11">
    <source>
        <dbReference type="SAM" id="SignalP"/>
    </source>
</evidence>
<evidence type="ECO:0000256" key="7">
    <source>
        <dbReference type="ARBA" id="ARBA00023180"/>
    </source>
</evidence>
<keyword evidence="6" id="KW-1015">Disulfide bond</keyword>
<evidence type="ECO:0000256" key="9">
    <source>
        <dbReference type="SAM" id="MobiDB-lite"/>
    </source>
</evidence>
<dbReference type="InterPro" id="IPR007110">
    <property type="entry name" value="Ig-like_dom"/>
</dbReference>
<dbReference type="Gene3D" id="2.60.40.10">
    <property type="entry name" value="Immunoglobulins"/>
    <property type="match status" value="3"/>
</dbReference>
<keyword evidence="2 11" id="KW-0732">Signal</keyword>
<dbReference type="PROSITE" id="PS50835">
    <property type="entry name" value="IG_LIKE"/>
    <property type="match status" value="1"/>
</dbReference>
<dbReference type="GO" id="GO:0004908">
    <property type="term" value="F:interleukin-1 receptor activity"/>
    <property type="evidence" value="ECO:0007669"/>
    <property type="project" value="InterPro"/>
</dbReference>
<feature type="chain" id="PRO_5018247150" evidence="11">
    <location>
        <begin position="22"/>
        <end position="690"/>
    </location>
</feature>
<evidence type="ECO:0000313" key="15">
    <source>
        <dbReference type="Proteomes" id="UP000265180"/>
    </source>
</evidence>
<dbReference type="Ensembl" id="ENSORLT00020026656.1">
    <property type="protein sequence ID" value="ENSORLP00020017961.1"/>
    <property type="gene ID" value="ENSORLG00020018953.1"/>
</dbReference>
<evidence type="ECO:0000256" key="10">
    <source>
        <dbReference type="SAM" id="Phobius"/>
    </source>
</evidence>
<sequence>MNLRLTISKLLVFLWTTWTRAEIPQNNCTNYKLQFEWVFSVPGDVAMLNSTLVSPNVFDYTTVPYNITWYNLKTGEEMSNLTHKVFVLKETLWFLNVTLEDDGEYVTILRTPYRCYMQSAKLVVEKRVSGECGKPLKAEQELDAGVAGTLNCPLMDYIKKLKGYNISSTITWFKDCDRISDETEKYKYRGRTKLNIDEVDSNHSGLYTCTLRFTLGGVVGSVSETIHATVKGGLYVLCAKKLNIKRKNCISSTCIQGSLKGPNIQTKADEEYSVPHIIEPANETIKAQKGSSFTKKCLAFVPKTGQSVDPIWYVRDFKASNKTSERIYVSEKSSRRCDAPAGLLVERLLIFSELKEDDFNLNYTCLVQSSRVQPPAYFTLIPAEPDVIFPVGSVLGSLILLFIICVTIYYTFKISIVLWFRETFSILYTDKDLDGKLYDAYVAYPQPQAAGFSEEIEKFALHTLPQVLEESWGYKVFIEGRDGLLGQSIVDSVEENIQASRCFLLLYTASSFICKQQTNGTCSNRICKSRDTVNKTSSQACGDTSDKVCTDTTQHFECVAAMHRALLEGSLKVVLVELEEISSDQLALLPKSVQHLRKKQGAVCLWKTVTKSTRRRTCLRTEEDEERGSKDSHLSASLCPSSRFWKEMRYHMPVKGRRRESRENCSVGGGHGDVRHPNPTILNVHNTKTT</sequence>
<keyword evidence="10" id="KW-1133">Transmembrane helix</keyword>
<dbReference type="PROSITE" id="PS50104">
    <property type="entry name" value="TIR"/>
    <property type="match status" value="1"/>
</dbReference>
<keyword evidence="8" id="KW-0393">Immunoglobulin domain</keyword>
<dbReference type="Gene3D" id="3.40.50.10140">
    <property type="entry name" value="Toll/interleukin-1 receptor homology (TIR) domain"/>
    <property type="match status" value="1"/>
</dbReference>
<dbReference type="InterPro" id="IPR013783">
    <property type="entry name" value="Ig-like_fold"/>
</dbReference>
<dbReference type="Proteomes" id="UP000265180">
    <property type="component" value="Chromosome 21"/>
</dbReference>
<dbReference type="SUPFAM" id="SSF52200">
    <property type="entry name" value="Toll/Interleukin receptor TIR domain"/>
    <property type="match status" value="1"/>
</dbReference>
<reference key="1">
    <citation type="journal article" date="2007" name="Nature">
        <title>The medaka draft genome and insights into vertebrate genome evolution.</title>
        <authorList>
            <person name="Kasahara M."/>
            <person name="Naruse K."/>
            <person name="Sasaki S."/>
            <person name="Nakatani Y."/>
            <person name="Qu W."/>
            <person name="Ahsan B."/>
            <person name="Yamada T."/>
            <person name="Nagayasu Y."/>
            <person name="Doi K."/>
            <person name="Kasai Y."/>
            <person name="Jindo T."/>
            <person name="Kobayashi D."/>
            <person name="Shimada A."/>
            <person name="Toyoda A."/>
            <person name="Kuroki Y."/>
            <person name="Fujiyama A."/>
            <person name="Sasaki T."/>
            <person name="Shimizu A."/>
            <person name="Asakawa S."/>
            <person name="Shimizu N."/>
            <person name="Hashimoto S."/>
            <person name="Yang J."/>
            <person name="Lee Y."/>
            <person name="Matsushima K."/>
            <person name="Sugano S."/>
            <person name="Sakaizumi M."/>
            <person name="Narita T."/>
            <person name="Ohishi K."/>
            <person name="Haga S."/>
            <person name="Ohta F."/>
            <person name="Nomoto H."/>
            <person name="Nogata K."/>
            <person name="Morishita T."/>
            <person name="Endo T."/>
            <person name="Shin-I T."/>
            <person name="Takeda H."/>
            <person name="Morishita S."/>
            <person name="Kohara Y."/>
        </authorList>
    </citation>
    <scope>NUCLEOTIDE SEQUENCE [LARGE SCALE GENOMIC DNA]</scope>
    <source>
        <strain>Hd-rR</strain>
    </source>
</reference>
<evidence type="ECO:0000313" key="14">
    <source>
        <dbReference type="Ensembl" id="ENSORLP00020017961.1"/>
    </source>
</evidence>
<dbReference type="GO" id="GO:0016787">
    <property type="term" value="F:hydrolase activity"/>
    <property type="evidence" value="ECO:0007669"/>
    <property type="project" value="UniProtKB-KW"/>
</dbReference>
<proteinExistence type="inferred from homology"/>
<evidence type="ECO:0000259" key="13">
    <source>
        <dbReference type="PROSITE" id="PS50835"/>
    </source>
</evidence>
<dbReference type="InterPro" id="IPR035897">
    <property type="entry name" value="Toll_tir_struct_dom_sf"/>
</dbReference>
<dbReference type="InterPro" id="IPR036179">
    <property type="entry name" value="Ig-like_dom_sf"/>
</dbReference>
<dbReference type="SUPFAM" id="SSF48726">
    <property type="entry name" value="Immunoglobulin"/>
    <property type="match status" value="2"/>
</dbReference>
<dbReference type="AlphaFoldDB" id="A0A3P9LB80"/>
<evidence type="ECO:0000256" key="3">
    <source>
        <dbReference type="ARBA" id="ARBA00022737"/>
    </source>
</evidence>
<dbReference type="PRINTS" id="PR01537">
    <property type="entry name" value="INTRLKN1R1F"/>
</dbReference>
<keyword evidence="4" id="KW-0378">Hydrolase</keyword>
<reference evidence="14" key="4">
    <citation type="submission" date="2025-09" db="UniProtKB">
        <authorList>
            <consortium name="Ensembl"/>
        </authorList>
    </citation>
    <scope>IDENTIFICATION</scope>
    <source>
        <strain evidence="14">HNI</strain>
    </source>
</reference>
<dbReference type="InterPro" id="IPR003599">
    <property type="entry name" value="Ig_sub"/>
</dbReference>
<evidence type="ECO:0000256" key="2">
    <source>
        <dbReference type="ARBA" id="ARBA00022729"/>
    </source>
</evidence>
<feature type="compositionally biased region" description="Polar residues" evidence="9">
    <location>
        <begin position="680"/>
        <end position="690"/>
    </location>
</feature>
<evidence type="ECO:0000256" key="4">
    <source>
        <dbReference type="ARBA" id="ARBA00022801"/>
    </source>
</evidence>
<evidence type="ECO:0000256" key="1">
    <source>
        <dbReference type="ARBA" id="ARBA00009752"/>
    </source>
</evidence>
<evidence type="ECO:0000256" key="8">
    <source>
        <dbReference type="ARBA" id="ARBA00023319"/>
    </source>
</evidence>